<feature type="compositionally biased region" description="Low complexity" evidence="1">
    <location>
        <begin position="404"/>
        <end position="414"/>
    </location>
</feature>
<feature type="signal peptide" evidence="2">
    <location>
        <begin position="1"/>
        <end position="37"/>
    </location>
</feature>
<evidence type="ECO:0000256" key="2">
    <source>
        <dbReference type="SAM" id="SignalP"/>
    </source>
</evidence>
<evidence type="ECO:0000313" key="4">
    <source>
        <dbReference type="Proteomes" id="UP000559404"/>
    </source>
</evidence>
<comment type="caution">
    <text evidence="3">The sequence shown here is derived from an EMBL/GenBank/DDBJ whole genome shotgun (WGS) entry which is preliminary data.</text>
</comment>
<protein>
    <submittedName>
        <fullName evidence="3">DUF2865 domain-containing protein</fullName>
    </submittedName>
</protein>
<dbReference type="AlphaFoldDB" id="A0A838XT06"/>
<accession>A0A838XT06</accession>
<dbReference type="EMBL" id="JACEON010000006">
    <property type="protein sequence ID" value="MBA4611676.1"/>
    <property type="molecule type" value="Genomic_DNA"/>
</dbReference>
<feature type="chain" id="PRO_5032833364" evidence="2">
    <location>
        <begin position="38"/>
        <end position="414"/>
    </location>
</feature>
<name>A0A838XT06_9HYPH</name>
<feature type="region of interest" description="Disordered" evidence="1">
    <location>
        <begin position="168"/>
        <end position="209"/>
    </location>
</feature>
<reference evidence="3 4" key="2">
    <citation type="submission" date="2020-08" db="EMBL/GenBank/DDBJ databases">
        <title>Stappia taiwanensis sp. nov., isolated from a coastal thermal spring.</title>
        <authorList>
            <person name="Kampfer P."/>
        </authorList>
    </citation>
    <scope>NUCLEOTIDE SEQUENCE [LARGE SCALE GENOMIC DNA]</scope>
    <source>
        <strain evidence="3 4">DSM 23284</strain>
    </source>
</reference>
<gene>
    <name evidence="3" type="ORF">H1W37_08450</name>
</gene>
<sequence length="414" mass="44408">MRNAKRQRAVAPVARALLAGVLLTAALLITGTQGASAATCQALAAELNRAAARTPQSAEQRKWARAARQQAKSLSLAERDARHLGCNAGGGDASCAALTAKIKKMRANLAKLERKRDRLTRGGGGAKARTAQLRRAMKSQGCGTTRSARSSERGGGFLALFGIGRDTDRANDRDRGSAVRTTSTTRTPDRRRSSVRVTSSSTRRAPRRAMGQTYRTMCVRTCDGFFFPVSYAVTENGLSRDAAVCRSMCPSAETRLFLHRNPGETLNDLVALDGTPYEMLPNANRFRTQFVAGCSCQSENSERQTMARLITSGDDATAAGYLRDSIAGKAEPKVPQPSVPRGADPDTALNLRLGFAPARAPTRLPVLGRPQAETAPTPTEAKPQEEPATPAMTKPAEEGKRPVRVVGPRYYVAQ</sequence>
<evidence type="ECO:0000256" key="1">
    <source>
        <dbReference type="SAM" id="MobiDB-lite"/>
    </source>
</evidence>
<reference evidence="3 4" key="1">
    <citation type="submission" date="2020-07" db="EMBL/GenBank/DDBJ databases">
        <authorList>
            <person name="Li M."/>
        </authorList>
    </citation>
    <scope>NUCLEOTIDE SEQUENCE [LARGE SCALE GENOMIC DNA]</scope>
    <source>
        <strain evidence="3 4">DSM 23284</strain>
    </source>
</reference>
<organism evidence="3 4">
    <name type="scientific">Stappia taiwanensis</name>
    <dbReference type="NCBI Taxonomy" id="992267"/>
    <lineage>
        <taxon>Bacteria</taxon>
        <taxon>Pseudomonadati</taxon>
        <taxon>Pseudomonadota</taxon>
        <taxon>Alphaproteobacteria</taxon>
        <taxon>Hyphomicrobiales</taxon>
        <taxon>Stappiaceae</taxon>
        <taxon>Stappia</taxon>
    </lineage>
</organism>
<feature type="region of interest" description="Disordered" evidence="1">
    <location>
        <begin position="327"/>
        <end position="347"/>
    </location>
</feature>
<proteinExistence type="predicted"/>
<keyword evidence="2" id="KW-0732">Signal</keyword>
<dbReference type="Proteomes" id="UP000559404">
    <property type="component" value="Unassembled WGS sequence"/>
</dbReference>
<feature type="region of interest" description="Disordered" evidence="1">
    <location>
        <begin position="360"/>
        <end position="414"/>
    </location>
</feature>
<dbReference type="InterPro" id="IPR021293">
    <property type="entry name" value="DUF2865"/>
</dbReference>
<feature type="region of interest" description="Disordered" evidence="1">
    <location>
        <begin position="117"/>
        <end position="152"/>
    </location>
</feature>
<feature type="compositionally biased region" description="Basic and acidic residues" evidence="1">
    <location>
        <begin position="168"/>
        <end position="177"/>
    </location>
</feature>
<evidence type="ECO:0000313" key="3">
    <source>
        <dbReference type="EMBL" id="MBA4611676.1"/>
    </source>
</evidence>
<dbReference type="Pfam" id="PF11064">
    <property type="entry name" value="DUF2865"/>
    <property type="match status" value="1"/>
</dbReference>
<keyword evidence="4" id="KW-1185">Reference proteome</keyword>
<dbReference type="RefSeq" id="WP_181759874.1">
    <property type="nucleotide sequence ID" value="NZ_BMCR01000005.1"/>
</dbReference>